<dbReference type="Proteomes" id="UP000006322">
    <property type="component" value="Unassembled WGS sequence"/>
</dbReference>
<dbReference type="EMBL" id="BAER01000014">
    <property type="protein sequence ID" value="GAC31247.1"/>
    <property type="molecule type" value="Genomic_DNA"/>
</dbReference>
<accession>K6ZLN4</accession>
<feature type="signal peptide" evidence="1">
    <location>
        <begin position="1"/>
        <end position="25"/>
    </location>
</feature>
<gene>
    <name evidence="2" type="ORF">GPLA_0328</name>
</gene>
<name>K6ZLN4_9ALTE</name>
<dbReference type="OrthoDB" id="9948259at2"/>
<comment type="caution">
    <text evidence="2">The sequence shown here is derived from an EMBL/GenBank/DDBJ whole genome shotgun (WGS) entry which is preliminary data.</text>
</comment>
<dbReference type="RefSeq" id="WP_007103053.1">
    <property type="nucleotide sequence ID" value="NZ_BAER01000014.1"/>
</dbReference>
<organism evidence="2 3">
    <name type="scientific">Paraglaciecola polaris LMG 21857</name>
    <dbReference type="NCBI Taxonomy" id="1129793"/>
    <lineage>
        <taxon>Bacteria</taxon>
        <taxon>Pseudomonadati</taxon>
        <taxon>Pseudomonadota</taxon>
        <taxon>Gammaproteobacteria</taxon>
        <taxon>Alteromonadales</taxon>
        <taxon>Alteromonadaceae</taxon>
        <taxon>Paraglaciecola</taxon>
    </lineage>
</organism>
<protein>
    <recommendedName>
        <fullName evidence="4">Lipoprotein</fullName>
    </recommendedName>
</protein>
<evidence type="ECO:0008006" key="4">
    <source>
        <dbReference type="Google" id="ProtNLM"/>
    </source>
</evidence>
<dbReference type="AlphaFoldDB" id="K6ZLN4"/>
<keyword evidence="3" id="KW-1185">Reference proteome</keyword>
<dbReference type="PROSITE" id="PS51257">
    <property type="entry name" value="PROKAR_LIPOPROTEIN"/>
    <property type="match status" value="1"/>
</dbReference>
<evidence type="ECO:0000256" key="1">
    <source>
        <dbReference type="SAM" id="SignalP"/>
    </source>
</evidence>
<evidence type="ECO:0000313" key="3">
    <source>
        <dbReference type="Proteomes" id="UP000006322"/>
    </source>
</evidence>
<keyword evidence="1" id="KW-0732">Signal</keyword>
<feature type="chain" id="PRO_5003901007" description="Lipoprotein" evidence="1">
    <location>
        <begin position="26"/>
        <end position="139"/>
    </location>
</feature>
<reference evidence="3" key="1">
    <citation type="journal article" date="2014" name="Environ. Microbiol.">
        <title>Comparative genomics of the marine bacterial genus Glaciecola reveals the high degree of genomic diversity and genomic characteristic for cold adaptation.</title>
        <authorList>
            <person name="Qin Q.L."/>
            <person name="Xie B.B."/>
            <person name="Yu Y."/>
            <person name="Shu Y.L."/>
            <person name="Rong J.C."/>
            <person name="Zhang Y.J."/>
            <person name="Zhao D.L."/>
            <person name="Chen X.L."/>
            <person name="Zhang X.Y."/>
            <person name="Chen B."/>
            <person name="Zhou B.C."/>
            <person name="Zhang Y.Z."/>
        </authorList>
    </citation>
    <scope>NUCLEOTIDE SEQUENCE [LARGE SCALE GENOMIC DNA]</scope>
    <source>
        <strain evidence="3">LMG 21857</strain>
    </source>
</reference>
<evidence type="ECO:0000313" key="2">
    <source>
        <dbReference type="EMBL" id="GAC31247.1"/>
    </source>
</evidence>
<proteinExistence type="predicted"/>
<sequence length="139" mass="15201">MFICKNLPVLILLIIGTFLSSSTFACVPAKVSLEQRAAAAQTIYIGIVTHKHNVKKEAESMGINQSISPSVTPYMLDVSVTEVLKGEDQSDHIHPSIENCGSGSATENEKVIVFLSDGNWFTSKFEPKTYEALLVEVKQ</sequence>